<keyword evidence="1" id="KW-1133">Transmembrane helix</keyword>
<organism evidence="4 5">
    <name type="scientific">Acinetobacter faecalis</name>
    <dbReference type="NCBI Taxonomy" id="2665161"/>
    <lineage>
        <taxon>Bacteria</taxon>
        <taxon>Pseudomonadati</taxon>
        <taxon>Pseudomonadota</taxon>
        <taxon>Gammaproteobacteria</taxon>
        <taxon>Moraxellales</taxon>
        <taxon>Moraxellaceae</taxon>
        <taxon>Acinetobacter</taxon>
    </lineage>
</organism>
<protein>
    <submittedName>
        <fullName evidence="4">PepSY domain-containing protein</fullName>
    </submittedName>
    <submittedName>
        <fullName evidence="2">PepSY-associated TM helix domain-containing protein</fullName>
    </submittedName>
</protein>
<dbReference type="RefSeq" id="WP_154771648.1">
    <property type="nucleotide sequence ID" value="NZ_JAXHPE010000001.1"/>
</dbReference>
<evidence type="ECO:0000313" key="4">
    <source>
        <dbReference type="EMBL" id="MTD09975.1"/>
    </source>
</evidence>
<feature type="transmembrane region" description="Helical" evidence="1">
    <location>
        <begin position="12"/>
        <end position="36"/>
    </location>
</feature>
<feature type="transmembrane region" description="Helical" evidence="1">
    <location>
        <begin position="136"/>
        <end position="158"/>
    </location>
</feature>
<feature type="transmembrane region" description="Helical" evidence="1">
    <location>
        <begin position="337"/>
        <end position="359"/>
    </location>
</feature>
<keyword evidence="1" id="KW-0812">Transmembrane</keyword>
<evidence type="ECO:0000313" key="7">
    <source>
        <dbReference type="Proteomes" id="UP001284094"/>
    </source>
</evidence>
<comment type="caution">
    <text evidence="4">The sequence shown here is derived from an EMBL/GenBank/DDBJ whole genome shotgun (WGS) entry which is preliminary data.</text>
</comment>
<dbReference type="PANTHER" id="PTHR34219:SF4">
    <property type="entry name" value="PEPSY DOMAIN-CONTAINING PROTEIN"/>
    <property type="match status" value="1"/>
</dbReference>
<dbReference type="Proteomes" id="UP001278995">
    <property type="component" value="Unassembled WGS sequence"/>
</dbReference>
<keyword evidence="1" id="KW-0472">Membrane</keyword>
<reference evidence="2 6" key="2">
    <citation type="submission" date="2023-11" db="EMBL/GenBank/DDBJ databases">
        <title>The common occurrence of Acinetobacte faecalis in cattle feces and its emended description.</title>
        <authorList>
            <person name="Kyselkova M."/>
            <person name="Xanthopoulou K."/>
            <person name="Shestivska V."/>
            <person name="Spanelova P."/>
            <person name="Maixnerova M."/>
            <person name="Higgins P.G."/>
            <person name="Nemec A."/>
        </authorList>
    </citation>
    <scope>NUCLEOTIDE SEQUENCE [LARGE SCALE GENOMIC DNA]</scope>
    <source>
        <strain evidence="2 6">ANC 7483</strain>
    </source>
</reference>
<accession>A0A6L6GC22</accession>
<dbReference type="Proteomes" id="UP001284094">
    <property type="component" value="Unassembled WGS sequence"/>
</dbReference>
<evidence type="ECO:0000256" key="1">
    <source>
        <dbReference type="SAM" id="Phobius"/>
    </source>
</evidence>
<dbReference type="EMBL" id="JAXHPL010000018">
    <property type="protein sequence ID" value="MDY6486552.1"/>
    <property type="molecule type" value="Genomic_DNA"/>
</dbReference>
<dbReference type="EMBL" id="WLYL01000001">
    <property type="protein sequence ID" value="MTD09975.1"/>
    <property type="molecule type" value="Genomic_DNA"/>
</dbReference>
<reference evidence="4 5" key="1">
    <citation type="submission" date="2019-11" db="EMBL/GenBank/DDBJ databases">
        <authorList>
            <person name="An D."/>
        </authorList>
    </citation>
    <scope>NUCLEOTIDE SEQUENCE [LARGE SCALE GENOMIC DNA]</scope>
    <source>
        <strain evidence="4 5">YIM 103518</strain>
    </source>
</reference>
<evidence type="ECO:0000313" key="2">
    <source>
        <dbReference type="EMBL" id="MDY6486552.1"/>
    </source>
</evidence>
<dbReference type="Proteomes" id="UP000473854">
    <property type="component" value="Unassembled WGS sequence"/>
</dbReference>
<feature type="transmembrane region" description="Helical" evidence="1">
    <location>
        <begin position="441"/>
        <end position="460"/>
    </location>
</feature>
<feature type="transmembrane region" description="Helical" evidence="1">
    <location>
        <begin position="189"/>
        <end position="210"/>
    </location>
</feature>
<evidence type="ECO:0000313" key="6">
    <source>
        <dbReference type="Proteomes" id="UP001278995"/>
    </source>
</evidence>
<feature type="transmembrane region" description="Helical" evidence="1">
    <location>
        <begin position="413"/>
        <end position="429"/>
    </location>
</feature>
<evidence type="ECO:0000313" key="3">
    <source>
        <dbReference type="EMBL" id="MDY6549478.1"/>
    </source>
</evidence>
<sequence>MKNSARQSMAWLHSWVGLLLGWFLFSIFLTGSLTYYRHEINLWSQPELANIQVKQETAINSALNYFEKHASNAKSWYLQVANENSPVNKIYWQTKEGEFNSKVLEPNTAKELEISNNQAGEFLYLFHFQLYGMPILTARFIVSIAAFIMLICLISGIITHKKIFTDFFTLRTFKGQRSYLDFHNVSGVIALPFFLTITFTGLAILFYLYFPMGIQKTYPSNNFQFFEEIRNVQTIETTNIQNAKMMNSVQMQKLVQSHMGNIPINIITIKNPNTSQAIAAFNALEDHTITQNVAQTTFNATTSEILPSTKNQSAVAKLSAGVYGIHMMTFAQPFLRIALFFSGILGCAMIASGLLLWSLKRQLQKSKKQFHFGHYLVDRLNMTALLGLSISILSFLSAYRINPMWNLNISESFLFFSTWCLCLFISFFIPKQLLWKSFLKVFITFGFSLIILDLVYLYHYLIITPYFNDWKILRLDLFVLIFTFLAIFLHQKLEPIQTKAHEKLKNKISKSKIDIGYSE</sequence>
<reference evidence="3 7" key="4">
    <citation type="journal article" date="2024" name="Syst. Appl. Microbiol.">
        <title>Evidence for the occurrence of Acinetobacter faecalis in cattle feces and its emended description.</title>
        <authorList>
            <person name="Kyselkova M."/>
            <person name="Xanthopoulou K."/>
            <person name="Shestivska V."/>
            <person name="Spanelova P."/>
            <person name="Maixnerova M."/>
            <person name="Higgins P.G."/>
            <person name="Nemec A."/>
        </authorList>
    </citation>
    <scope>NUCLEOTIDE SEQUENCE [LARGE SCALE GENOMIC DNA]</scope>
    <source>
        <strain evidence="3 7">ANC 7225</strain>
    </source>
</reference>
<dbReference type="PANTHER" id="PTHR34219">
    <property type="entry name" value="IRON-REGULATED INNER MEMBRANE PROTEIN-RELATED"/>
    <property type="match status" value="1"/>
</dbReference>
<dbReference type="InterPro" id="IPR005625">
    <property type="entry name" value="PepSY-ass_TM"/>
</dbReference>
<reference evidence="3" key="3">
    <citation type="submission" date="2023-11" db="EMBL/GenBank/DDBJ databases">
        <authorList>
            <person name="Kyselkova M."/>
            <person name="Xanthopoulou K."/>
            <person name="Shestivska V."/>
            <person name="Spanelova P."/>
            <person name="Maixnerova M."/>
            <person name="Higgins P.G."/>
            <person name="Nemec A."/>
        </authorList>
    </citation>
    <scope>NUCLEOTIDE SEQUENCE</scope>
    <source>
        <strain evidence="3">ANC 7225</strain>
    </source>
</reference>
<name>A0A6L6GC22_9GAMM</name>
<feature type="transmembrane region" description="Helical" evidence="1">
    <location>
        <begin position="380"/>
        <end position="401"/>
    </location>
</feature>
<feature type="transmembrane region" description="Helical" evidence="1">
    <location>
        <begin position="472"/>
        <end position="489"/>
    </location>
</feature>
<keyword evidence="7" id="KW-1185">Reference proteome</keyword>
<dbReference type="GeneID" id="86888103"/>
<dbReference type="AlphaFoldDB" id="A0A6L6GC22"/>
<dbReference type="Pfam" id="PF03929">
    <property type="entry name" value="PepSY_TM"/>
    <property type="match status" value="1"/>
</dbReference>
<evidence type="ECO:0000313" key="5">
    <source>
        <dbReference type="Proteomes" id="UP000473854"/>
    </source>
</evidence>
<dbReference type="EMBL" id="JAXHPO010000004">
    <property type="protein sequence ID" value="MDY6549478.1"/>
    <property type="molecule type" value="Genomic_DNA"/>
</dbReference>
<gene>
    <name evidence="4" type="ORF">GIX10_00695</name>
    <name evidence="3" type="ORF">SKM48_01640</name>
    <name evidence="2" type="ORF">SKM51_04985</name>
</gene>
<proteinExistence type="predicted"/>